<evidence type="ECO:0000256" key="2">
    <source>
        <dbReference type="ARBA" id="ARBA00022723"/>
    </source>
</evidence>
<comment type="caution">
    <text evidence="9">The sequence shown here is derived from an EMBL/GenBank/DDBJ whole genome shotgun (WGS) entry which is preliminary data.</text>
</comment>
<dbReference type="CDD" id="cd04867">
    <property type="entry name" value="TGS_YchF_OLA1"/>
    <property type="match status" value="1"/>
</dbReference>
<dbReference type="GO" id="GO:0005524">
    <property type="term" value="F:ATP binding"/>
    <property type="evidence" value="ECO:0007669"/>
    <property type="project" value="UniProtKB-UniRule"/>
</dbReference>
<dbReference type="FunFam" id="1.10.150.300:FF:000001">
    <property type="entry name" value="Ribosome-binding ATPase YchF"/>
    <property type="match status" value="1"/>
</dbReference>
<dbReference type="GO" id="GO:0046872">
    <property type="term" value="F:metal ion binding"/>
    <property type="evidence" value="ECO:0007669"/>
    <property type="project" value="UniProtKB-KW"/>
</dbReference>
<evidence type="ECO:0000256" key="1">
    <source>
        <dbReference type="ARBA" id="ARBA00001946"/>
    </source>
</evidence>
<dbReference type="PROSITE" id="PS51710">
    <property type="entry name" value="G_OBG"/>
    <property type="match status" value="1"/>
</dbReference>
<dbReference type="HAMAP" id="MF_00944">
    <property type="entry name" value="YchF_OLA1_ATPase"/>
    <property type="match status" value="1"/>
</dbReference>
<dbReference type="GO" id="GO:0016887">
    <property type="term" value="F:ATP hydrolysis activity"/>
    <property type="evidence" value="ECO:0007669"/>
    <property type="project" value="UniProtKB-UniRule"/>
</dbReference>
<dbReference type="GO" id="GO:0043023">
    <property type="term" value="F:ribosomal large subunit binding"/>
    <property type="evidence" value="ECO:0007669"/>
    <property type="project" value="UniProtKB-UniRule"/>
</dbReference>
<dbReference type="PIRSF" id="PIRSF006641">
    <property type="entry name" value="CHP00092"/>
    <property type="match status" value="1"/>
</dbReference>
<dbReference type="PROSITE" id="PS51880">
    <property type="entry name" value="TGS"/>
    <property type="match status" value="1"/>
</dbReference>
<evidence type="ECO:0000256" key="5">
    <source>
        <dbReference type="ARBA" id="ARBA00022842"/>
    </source>
</evidence>
<gene>
    <name evidence="6" type="primary">ychF</name>
    <name evidence="9" type="ORF">HNQ08_001504</name>
</gene>
<dbReference type="AlphaFoldDB" id="A0A7W8JVH8"/>
<dbReference type="SUPFAM" id="SSF52540">
    <property type="entry name" value="P-loop containing nucleoside triphosphate hydrolases"/>
    <property type="match status" value="1"/>
</dbReference>
<dbReference type="InterPro" id="IPR012676">
    <property type="entry name" value="TGS-like"/>
</dbReference>
<keyword evidence="2" id="KW-0479">Metal-binding</keyword>
<dbReference type="NCBIfam" id="TIGR00092">
    <property type="entry name" value="redox-regulated ATPase YchF"/>
    <property type="match status" value="1"/>
</dbReference>
<reference evidence="9 10" key="1">
    <citation type="submission" date="2020-08" db="EMBL/GenBank/DDBJ databases">
        <title>Genomic Encyclopedia of Type Strains, Phase IV (KMG-IV): sequencing the most valuable type-strain genomes for metagenomic binning, comparative biology and taxonomic classification.</title>
        <authorList>
            <person name="Goeker M."/>
        </authorList>
    </citation>
    <scope>NUCLEOTIDE SEQUENCE [LARGE SCALE GENOMIC DNA]</scope>
    <source>
        <strain evidence="9 10">DSM 27939</strain>
    </source>
</reference>
<evidence type="ECO:0000259" key="8">
    <source>
        <dbReference type="PROSITE" id="PS51880"/>
    </source>
</evidence>
<evidence type="ECO:0000259" key="7">
    <source>
        <dbReference type="PROSITE" id="PS51710"/>
    </source>
</evidence>
<dbReference type="RefSeq" id="WP_184129279.1">
    <property type="nucleotide sequence ID" value="NZ_JACHFL010000003.1"/>
</dbReference>
<feature type="domain" description="TGS" evidence="8">
    <location>
        <begin position="282"/>
        <end position="365"/>
    </location>
</feature>
<evidence type="ECO:0000256" key="6">
    <source>
        <dbReference type="HAMAP-Rule" id="MF_00944"/>
    </source>
</evidence>
<dbReference type="PANTHER" id="PTHR23305:SF18">
    <property type="entry name" value="OBG-TYPE G DOMAIN-CONTAINING PROTEIN"/>
    <property type="match status" value="1"/>
</dbReference>
<organism evidence="9 10">
    <name type="scientific">Deinococcus humi</name>
    <dbReference type="NCBI Taxonomy" id="662880"/>
    <lineage>
        <taxon>Bacteria</taxon>
        <taxon>Thermotogati</taxon>
        <taxon>Deinococcota</taxon>
        <taxon>Deinococci</taxon>
        <taxon>Deinococcales</taxon>
        <taxon>Deinococcaceae</taxon>
        <taxon>Deinococcus</taxon>
    </lineage>
</organism>
<dbReference type="InterPro" id="IPR027417">
    <property type="entry name" value="P-loop_NTPase"/>
</dbReference>
<dbReference type="Pfam" id="PF06071">
    <property type="entry name" value="YchF-GTPase_C"/>
    <property type="match status" value="1"/>
</dbReference>
<dbReference type="Pfam" id="PF01926">
    <property type="entry name" value="MMR_HSR1"/>
    <property type="match status" value="1"/>
</dbReference>
<comment type="cofactor">
    <cofactor evidence="1">
        <name>Mg(2+)</name>
        <dbReference type="ChEBI" id="CHEBI:18420"/>
    </cofactor>
</comment>
<dbReference type="InterPro" id="IPR041706">
    <property type="entry name" value="YchF_N"/>
</dbReference>
<sequence length="367" mass="39446">MASNLSIGIVGLPNVGKSTLFNAITRAGALAANYPFATIEPNVGRVTVPDERLSALSKVFTKGERVPPIIPTFVEFVDIAGLVKGASKGEGLGNQFLANIREADAIAHVVRCFADDNVVHVAGSVNPLDDIETINTELILADLAGLEKRLGNLQKKGKGGDKEAREHAELAEQILAVLGEGQPARAGKYDAPVPKDFGLITTKPVIYVANVGEDDLTEDNEYVRQVREYAAAEGASVVKISAQIEGELAEMPEDEAHEFLTDLGVMESGLDQLVKVGYQTLGLITFITSGEKEVRAWTIRNGEKAPEAAGEIHSDLERGFIRAEVIEWNKMVEAGGWVGAKAKGWVRTEGKEYVMKDGDIMNVLHSS</sequence>
<keyword evidence="4 6" id="KW-0067">ATP-binding</keyword>
<keyword evidence="10" id="KW-1185">Reference proteome</keyword>
<protein>
    <recommendedName>
        <fullName evidence="6">Ribosome-binding ATPase YchF</fullName>
    </recommendedName>
</protein>
<evidence type="ECO:0000313" key="10">
    <source>
        <dbReference type="Proteomes" id="UP000552709"/>
    </source>
</evidence>
<feature type="domain" description="OBG-type G" evidence="7">
    <location>
        <begin position="5"/>
        <end position="260"/>
    </location>
</feature>
<evidence type="ECO:0000256" key="4">
    <source>
        <dbReference type="ARBA" id="ARBA00022840"/>
    </source>
</evidence>
<dbReference type="GO" id="GO:0005737">
    <property type="term" value="C:cytoplasm"/>
    <property type="evidence" value="ECO:0007669"/>
    <property type="project" value="TreeGrafter"/>
</dbReference>
<proteinExistence type="inferred from homology"/>
<dbReference type="InterPro" id="IPR031167">
    <property type="entry name" value="G_OBG"/>
</dbReference>
<dbReference type="InterPro" id="IPR006073">
    <property type="entry name" value="GTP-bd"/>
</dbReference>
<dbReference type="InterPro" id="IPR004095">
    <property type="entry name" value="TGS"/>
</dbReference>
<comment type="similarity">
    <text evidence="6">Belongs to the TRAFAC class OBG-HflX-like GTPase superfamily. OBG GTPase family. YchF/OLA1 subfamily.</text>
</comment>
<name>A0A7W8JVH8_9DEIO</name>
<keyword evidence="5" id="KW-0460">Magnesium</keyword>
<dbReference type="InterPro" id="IPR012675">
    <property type="entry name" value="Beta-grasp_dom_sf"/>
</dbReference>
<dbReference type="Gene3D" id="3.40.50.300">
    <property type="entry name" value="P-loop containing nucleotide triphosphate hydrolases"/>
    <property type="match status" value="1"/>
</dbReference>
<keyword evidence="3 6" id="KW-0547">Nucleotide-binding</keyword>
<comment type="function">
    <text evidence="6">ATPase that binds to both the 70S ribosome and the 50S ribosomal subunit in a nucleotide-independent manner.</text>
</comment>
<dbReference type="EMBL" id="JACHFL010000003">
    <property type="protein sequence ID" value="MBB5362409.1"/>
    <property type="molecule type" value="Genomic_DNA"/>
</dbReference>
<evidence type="ECO:0000313" key="9">
    <source>
        <dbReference type="EMBL" id="MBB5362409.1"/>
    </source>
</evidence>
<dbReference type="GO" id="GO:0005525">
    <property type="term" value="F:GTP binding"/>
    <property type="evidence" value="ECO:0007669"/>
    <property type="project" value="InterPro"/>
</dbReference>
<dbReference type="PRINTS" id="PR00326">
    <property type="entry name" value="GTP1OBG"/>
</dbReference>
<evidence type="ECO:0000256" key="3">
    <source>
        <dbReference type="ARBA" id="ARBA00022741"/>
    </source>
</evidence>
<dbReference type="InterPro" id="IPR023192">
    <property type="entry name" value="TGS-like_dom_sf"/>
</dbReference>
<accession>A0A7W8JVH8</accession>
<dbReference type="InterPro" id="IPR004396">
    <property type="entry name" value="ATPase_YchF/OLA1"/>
</dbReference>
<dbReference type="Gene3D" id="1.10.150.300">
    <property type="entry name" value="TGS-like domain"/>
    <property type="match status" value="1"/>
</dbReference>
<dbReference type="InterPro" id="IPR013029">
    <property type="entry name" value="YchF_C"/>
</dbReference>
<dbReference type="PANTHER" id="PTHR23305">
    <property type="entry name" value="OBG GTPASE FAMILY"/>
    <property type="match status" value="1"/>
</dbReference>
<dbReference type="Gene3D" id="3.10.20.30">
    <property type="match status" value="1"/>
</dbReference>
<dbReference type="Proteomes" id="UP000552709">
    <property type="component" value="Unassembled WGS sequence"/>
</dbReference>
<feature type="binding site" evidence="6">
    <location>
        <begin position="14"/>
        <end position="19"/>
    </location>
    <ligand>
        <name>ATP</name>
        <dbReference type="ChEBI" id="CHEBI:30616"/>
    </ligand>
</feature>
<dbReference type="SUPFAM" id="SSF81271">
    <property type="entry name" value="TGS-like"/>
    <property type="match status" value="1"/>
</dbReference>
<dbReference type="CDD" id="cd01900">
    <property type="entry name" value="YchF"/>
    <property type="match status" value="1"/>
</dbReference>
<dbReference type="FunFam" id="3.10.20.30:FF:000001">
    <property type="entry name" value="Ribosome-binding ATPase YchF"/>
    <property type="match status" value="1"/>
</dbReference>